<organism evidence="8 9">
    <name type="scientific">Candidatus Wolfebacteria bacterium CG_4_10_14_0_2_um_filter_39_18</name>
    <dbReference type="NCBI Taxonomy" id="1975061"/>
    <lineage>
        <taxon>Bacteria</taxon>
        <taxon>Candidatus Wolfeibacteriota</taxon>
    </lineage>
</organism>
<evidence type="ECO:0000256" key="4">
    <source>
        <dbReference type="ARBA" id="ARBA00022801"/>
    </source>
</evidence>
<keyword evidence="1" id="KW-0540">Nuclease</keyword>
<evidence type="ECO:0000313" key="9">
    <source>
        <dbReference type="Proteomes" id="UP000230553"/>
    </source>
</evidence>
<accession>A0A2M7TH59</accession>
<evidence type="ECO:0000313" key="8">
    <source>
        <dbReference type="EMBL" id="PIZ45409.1"/>
    </source>
</evidence>
<dbReference type="NCBIfam" id="TIGR01573">
    <property type="entry name" value="cas2"/>
    <property type="match status" value="1"/>
</dbReference>
<protein>
    <submittedName>
        <fullName evidence="8">CRISPR-associated endonuclease Cas2</fullName>
    </submittedName>
</protein>
<dbReference type="EMBL" id="PFNM01000006">
    <property type="protein sequence ID" value="PIZ45409.1"/>
    <property type="molecule type" value="Genomic_DNA"/>
</dbReference>
<gene>
    <name evidence="8" type="primary">cas2</name>
    <name evidence="8" type="ORF">COY31_00405</name>
</gene>
<keyword evidence="5" id="KW-0460">Magnesium</keyword>
<sequence length="199" mass="23469">MRKGGITLKILEAVSDLAINTIDLFEVFLSVGYGASYGKFQYELSKKQRERDQKSIEREMKNKAKQNYYNLIYQLKRGGLIEEKEKNNKKFFIITKKGKGKLSFLKKQHKESLPEVSYSSEENNKFIIFIFDIPEKEKRKRDWLREVLKKLGLKMIQKSVWIGKTKIPKEFLDDLFKLKIIDYVEIFEITKAGSLKNLV</sequence>
<dbReference type="GO" id="GO:0043571">
    <property type="term" value="P:maintenance of CRISPR repeat elements"/>
    <property type="evidence" value="ECO:0007669"/>
    <property type="project" value="InterPro"/>
</dbReference>
<evidence type="ECO:0000256" key="2">
    <source>
        <dbReference type="ARBA" id="ARBA00022723"/>
    </source>
</evidence>
<evidence type="ECO:0000259" key="7">
    <source>
        <dbReference type="Pfam" id="PF20803"/>
    </source>
</evidence>
<dbReference type="GO" id="GO:0004521">
    <property type="term" value="F:RNA endonuclease activity"/>
    <property type="evidence" value="ECO:0007669"/>
    <property type="project" value="InterPro"/>
</dbReference>
<dbReference type="AlphaFoldDB" id="A0A2M7TH59"/>
<evidence type="ECO:0000256" key="6">
    <source>
        <dbReference type="ARBA" id="ARBA00023118"/>
    </source>
</evidence>
<feature type="domain" description="Transcriptional repressor PaaX-like central Cas2-like" evidence="7">
    <location>
        <begin position="124"/>
        <end position="193"/>
    </location>
</feature>
<dbReference type="InterPro" id="IPR048846">
    <property type="entry name" value="PaaX-like_central"/>
</dbReference>
<evidence type="ECO:0000256" key="3">
    <source>
        <dbReference type="ARBA" id="ARBA00022759"/>
    </source>
</evidence>
<name>A0A2M7TH59_9BACT</name>
<dbReference type="SUPFAM" id="SSF143430">
    <property type="entry name" value="TTP0101/SSO1404-like"/>
    <property type="match status" value="1"/>
</dbReference>
<evidence type="ECO:0000256" key="1">
    <source>
        <dbReference type="ARBA" id="ARBA00022722"/>
    </source>
</evidence>
<dbReference type="Pfam" id="PF20803">
    <property type="entry name" value="PaaX_M"/>
    <property type="match status" value="1"/>
</dbReference>
<keyword evidence="3 8" id="KW-0255">Endonuclease</keyword>
<proteinExistence type="predicted"/>
<reference evidence="9" key="1">
    <citation type="submission" date="2017-09" db="EMBL/GenBank/DDBJ databases">
        <title>Depth-based differentiation of microbial function through sediment-hosted aquifers and enrichment of novel symbionts in the deep terrestrial subsurface.</title>
        <authorList>
            <person name="Probst A.J."/>
            <person name="Ladd B."/>
            <person name="Jarett J.K."/>
            <person name="Geller-Mcgrath D.E."/>
            <person name="Sieber C.M.K."/>
            <person name="Emerson J.B."/>
            <person name="Anantharaman K."/>
            <person name="Thomas B.C."/>
            <person name="Malmstrom R."/>
            <person name="Stieglmeier M."/>
            <person name="Klingl A."/>
            <person name="Woyke T."/>
            <person name="Ryan C.M."/>
            <person name="Banfield J.F."/>
        </authorList>
    </citation>
    <scope>NUCLEOTIDE SEQUENCE [LARGE SCALE GENOMIC DNA]</scope>
</reference>
<dbReference type="Gene3D" id="3.30.70.2650">
    <property type="match status" value="1"/>
</dbReference>
<comment type="caution">
    <text evidence="8">The sequence shown here is derived from an EMBL/GenBank/DDBJ whole genome shotgun (WGS) entry which is preliminary data.</text>
</comment>
<keyword evidence="2" id="KW-0479">Metal-binding</keyword>
<evidence type="ECO:0000256" key="5">
    <source>
        <dbReference type="ARBA" id="ARBA00022842"/>
    </source>
</evidence>
<dbReference type="Proteomes" id="UP000230553">
    <property type="component" value="Unassembled WGS sequence"/>
</dbReference>
<dbReference type="InterPro" id="IPR021127">
    <property type="entry name" value="CRISPR_associated_Cas2"/>
</dbReference>
<keyword evidence="6" id="KW-0051">Antiviral defense</keyword>
<keyword evidence="4" id="KW-0378">Hydrolase</keyword>